<dbReference type="AlphaFoldDB" id="A0A0F9T2R8"/>
<dbReference type="EC" id="2.1.1.37" evidence="1"/>
<evidence type="ECO:0000313" key="5">
    <source>
        <dbReference type="EMBL" id="KKN69142.1"/>
    </source>
</evidence>
<dbReference type="Pfam" id="PF00145">
    <property type="entry name" value="DNA_methylase"/>
    <property type="match status" value="2"/>
</dbReference>
<dbReference type="GO" id="GO:0032259">
    <property type="term" value="P:methylation"/>
    <property type="evidence" value="ECO:0007669"/>
    <property type="project" value="UniProtKB-KW"/>
</dbReference>
<evidence type="ECO:0000256" key="3">
    <source>
        <dbReference type="ARBA" id="ARBA00022679"/>
    </source>
</evidence>
<organism evidence="5">
    <name type="scientific">marine sediment metagenome</name>
    <dbReference type="NCBI Taxonomy" id="412755"/>
    <lineage>
        <taxon>unclassified sequences</taxon>
        <taxon>metagenomes</taxon>
        <taxon>ecological metagenomes</taxon>
    </lineage>
</organism>
<dbReference type="InterPro" id="IPR050390">
    <property type="entry name" value="C5-Methyltransferase"/>
</dbReference>
<dbReference type="PROSITE" id="PS51679">
    <property type="entry name" value="SAM_MT_C5"/>
    <property type="match status" value="1"/>
</dbReference>
<dbReference type="InterPro" id="IPR031303">
    <property type="entry name" value="C5_meth_CS"/>
</dbReference>
<dbReference type="Gene3D" id="3.90.120.10">
    <property type="entry name" value="DNA Methylase, subunit A, domain 2"/>
    <property type="match status" value="1"/>
</dbReference>
<sequence length="297" mass="33484">MKAIDLFSGWGGFTLGAEQAGVEVVWAGNHSKIAVEAHQMNHPNTLHVCQDLRQADWSLLPDYDLLLASPACQGHSPASQPQRHAYHDALRATAWAVVDCADATEPSTIVVENVPSFRRWRLYPAWKHALEIMGYRLEERFLTASHYGTPQRRKRLFLFATKETLDLDLVPGLEPAIGEHIEWGADVPWRKITNSSHNVQARIAKGRRNHGNSFITQHVTGHPGIGLDEPIRTITTKDQYALVYEDHYRPLTVRETARAMGFPDSYRWPTHATRKEQIRGLGNAVCPPLARRIVAEL</sequence>
<gene>
    <name evidence="5" type="ORF">LCGC14_0444310</name>
</gene>
<comment type="caution">
    <text evidence="5">The sequence shown here is derived from an EMBL/GenBank/DDBJ whole genome shotgun (WGS) entry which is preliminary data.</text>
</comment>
<dbReference type="InterPro" id="IPR029063">
    <property type="entry name" value="SAM-dependent_MTases_sf"/>
</dbReference>
<dbReference type="PRINTS" id="PR00105">
    <property type="entry name" value="C5METTRFRASE"/>
</dbReference>
<dbReference type="SUPFAM" id="SSF53335">
    <property type="entry name" value="S-adenosyl-L-methionine-dependent methyltransferases"/>
    <property type="match status" value="1"/>
</dbReference>
<protein>
    <recommendedName>
        <fullName evidence="1">DNA (cytosine-5-)-methyltransferase</fullName>
        <ecNumber evidence="1">2.1.1.37</ecNumber>
    </recommendedName>
</protein>
<dbReference type="GO" id="GO:0003677">
    <property type="term" value="F:DNA binding"/>
    <property type="evidence" value="ECO:0007669"/>
    <property type="project" value="TreeGrafter"/>
</dbReference>
<dbReference type="Gene3D" id="3.40.50.150">
    <property type="entry name" value="Vaccinia Virus protein VP39"/>
    <property type="match status" value="1"/>
</dbReference>
<keyword evidence="4" id="KW-0949">S-adenosyl-L-methionine</keyword>
<dbReference type="InterPro" id="IPR001525">
    <property type="entry name" value="C5_MeTfrase"/>
</dbReference>
<accession>A0A0F9T2R8</accession>
<reference evidence="5" key="1">
    <citation type="journal article" date="2015" name="Nature">
        <title>Complex archaea that bridge the gap between prokaryotes and eukaryotes.</title>
        <authorList>
            <person name="Spang A."/>
            <person name="Saw J.H."/>
            <person name="Jorgensen S.L."/>
            <person name="Zaremba-Niedzwiedzka K."/>
            <person name="Martijn J."/>
            <person name="Lind A.E."/>
            <person name="van Eijk R."/>
            <person name="Schleper C."/>
            <person name="Guy L."/>
            <person name="Ettema T.J."/>
        </authorList>
    </citation>
    <scope>NUCLEOTIDE SEQUENCE</scope>
</reference>
<dbReference type="EMBL" id="LAZR01000432">
    <property type="protein sequence ID" value="KKN69142.1"/>
    <property type="molecule type" value="Genomic_DNA"/>
</dbReference>
<dbReference type="PANTHER" id="PTHR10629">
    <property type="entry name" value="CYTOSINE-SPECIFIC METHYLTRANSFERASE"/>
    <property type="match status" value="1"/>
</dbReference>
<dbReference type="GO" id="GO:0005634">
    <property type="term" value="C:nucleus"/>
    <property type="evidence" value="ECO:0007669"/>
    <property type="project" value="TreeGrafter"/>
</dbReference>
<name>A0A0F9T2R8_9ZZZZ</name>
<evidence type="ECO:0000256" key="1">
    <source>
        <dbReference type="ARBA" id="ARBA00011975"/>
    </source>
</evidence>
<keyword evidence="3" id="KW-0808">Transferase</keyword>
<evidence type="ECO:0000256" key="4">
    <source>
        <dbReference type="ARBA" id="ARBA00022691"/>
    </source>
</evidence>
<dbReference type="GO" id="GO:0003886">
    <property type="term" value="F:DNA (cytosine-5-)-methyltransferase activity"/>
    <property type="evidence" value="ECO:0007669"/>
    <property type="project" value="UniProtKB-EC"/>
</dbReference>
<dbReference type="PANTHER" id="PTHR10629:SF52">
    <property type="entry name" value="DNA (CYTOSINE-5)-METHYLTRANSFERASE 1"/>
    <property type="match status" value="1"/>
</dbReference>
<dbReference type="PROSITE" id="PS00095">
    <property type="entry name" value="C5_MTASE_2"/>
    <property type="match status" value="1"/>
</dbReference>
<proteinExistence type="predicted"/>
<keyword evidence="2" id="KW-0489">Methyltransferase</keyword>
<dbReference type="GO" id="GO:0044027">
    <property type="term" value="P:negative regulation of gene expression via chromosomal CpG island methylation"/>
    <property type="evidence" value="ECO:0007669"/>
    <property type="project" value="TreeGrafter"/>
</dbReference>
<evidence type="ECO:0000256" key="2">
    <source>
        <dbReference type="ARBA" id="ARBA00022603"/>
    </source>
</evidence>